<evidence type="ECO:0000313" key="2">
    <source>
        <dbReference type="EMBL" id="MFD1019584.1"/>
    </source>
</evidence>
<dbReference type="EMBL" id="JBHTKL010000005">
    <property type="protein sequence ID" value="MFD1019584.1"/>
    <property type="molecule type" value="Genomic_DNA"/>
</dbReference>
<organism evidence="2 3">
    <name type="scientific">Thalassobacillus hwangdonensis</name>
    <dbReference type="NCBI Taxonomy" id="546108"/>
    <lineage>
        <taxon>Bacteria</taxon>
        <taxon>Bacillati</taxon>
        <taxon>Bacillota</taxon>
        <taxon>Bacilli</taxon>
        <taxon>Bacillales</taxon>
        <taxon>Bacillaceae</taxon>
        <taxon>Thalassobacillus</taxon>
    </lineage>
</organism>
<evidence type="ECO:0008006" key="4">
    <source>
        <dbReference type="Google" id="ProtNLM"/>
    </source>
</evidence>
<proteinExistence type="predicted"/>
<accession>A0ABW3L4T2</accession>
<evidence type="ECO:0000313" key="3">
    <source>
        <dbReference type="Proteomes" id="UP001596990"/>
    </source>
</evidence>
<protein>
    <recommendedName>
        <fullName evidence="4">Small, acid-soluble spore protein gamma-type</fullName>
    </recommendedName>
</protein>
<feature type="compositionally biased region" description="Basic and acidic residues" evidence="1">
    <location>
        <begin position="32"/>
        <end position="42"/>
    </location>
</feature>
<sequence>MEKSNTPAGKKVQQAKQENSNINRAASSTDPQKVKQEIKEDLNNGIGDMTAREAGAMRD</sequence>
<feature type="compositionally biased region" description="Polar residues" evidence="1">
    <location>
        <begin position="14"/>
        <end position="31"/>
    </location>
</feature>
<name>A0ABW3L4T2_9BACI</name>
<keyword evidence="3" id="KW-1185">Reference proteome</keyword>
<reference evidence="3" key="1">
    <citation type="journal article" date="2019" name="Int. J. Syst. Evol. Microbiol.">
        <title>The Global Catalogue of Microorganisms (GCM) 10K type strain sequencing project: providing services to taxonomists for standard genome sequencing and annotation.</title>
        <authorList>
            <consortium name="The Broad Institute Genomics Platform"/>
            <consortium name="The Broad Institute Genome Sequencing Center for Infectious Disease"/>
            <person name="Wu L."/>
            <person name="Ma J."/>
        </authorList>
    </citation>
    <scope>NUCLEOTIDE SEQUENCE [LARGE SCALE GENOMIC DNA]</scope>
    <source>
        <strain evidence="3">CCUG 56607</strain>
    </source>
</reference>
<dbReference type="Proteomes" id="UP001596990">
    <property type="component" value="Unassembled WGS sequence"/>
</dbReference>
<feature type="region of interest" description="Disordered" evidence="1">
    <location>
        <begin position="1"/>
        <end position="59"/>
    </location>
</feature>
<gene>
    <name evidence="2" type="ORF">ACFQ2J_10410</name>
</gene>
<evidence type="ECO:0000256" key="1">
    <source>
        <dbReference type="SAM" id="MobiDB-lite"/>
    </source>
</evidence>
<comment type="caution">
    <text evidence="2">The sequence shown here is derived from an EMBL/GenBank/DDBJ whole genome shotgun (WGS) entry which is preliminary data.</text>
</comment>